<sequence>MLLSILLILSLLGETLAVLAIPNKRQNPTTTMMMITTTTSVPTTTGGQNDGNGDVDGQGDNAVSISVVIPIACALGGILFVAFIFSIRNKLKFLFTFPRSLHTRSTSLDSTNEPLTGLTAEELATSRRRTGTGASTGSSDTGATRGTGSGGTGGNTTAQGTGTNGTRIETRERRRSRRIRRTESGATVRTLPVYRKEAGDDELILVRQRSNSDISEVDIEFEDPDPNPNPTAPLTPPILPLAPPATHTLRPLYPPDQLPDVTPPTVVNDDPPTPPHSAPPGHTQLTRIPSSTRSQWGEAPSYFDAITSPFLSSSTTEQGLSTSNNNGIIPGPRSATSETFRNATSGFSRLLSRAGFAPGSFRPNTNGRPMEQRHSSHTSMTSLLLQPQTSRLSTTSNRATSPFPSPEASTHSLLISSPIPNTAMRASFIDSALPRAGLSEDQMRFLSSAEAVNLAGVRLDEPPRTPRRVRRGSAGGGAGNDALLGNASPGTPRSSQEVDQTVVMREGEEVQRDGLPSWQQVVNETRKTQAAERQGLARPVVRHDNQGDMNPSQPHGAGEGVEVVETLRQDNRVVQGVDLPGGEGQAGQGQEGMRKERQEGTDGRSPPGRTRQLSITVPSRVLLHSNDAPVLEVEPPTPLSAGVGLER</sequence>
<evidence type="ECO:0000313" key="5">
    <source>
        <dbReference type="Proteomes" id="UP000289152"/>
    </source>
</evidence>
<feature type="region of interest" description="Disordered" evidence="1">
    <location>
        <begin position="459"/>
        <end position="499"/>
    </location>
</feature>
<feature type="compositionally biased region" description="Low complexity" evidence="1">
    <location>
        <begin position="259"/>
        <end position="270"/>
    </location>
</feature>
<feature type="compositionally biased region" description="Polar residues" evidence="1">
    <location>
        <begin position="386"/>
        <end position="413"/>
    </location>
</feature>
<keyword evidence="2" id="KW-0472">Membrane</keyword>
<evidence type="ECO:0000256" key="3">
    <source>
        <dbReference type="SAM" id="SignalP"/>
    </source>
</evidence>
<feature type="region of interest" description="Disordered" evidence="1">
    <location>
        <begin position="245"/>
        <end position="296"/>
    </location>
</feature>
<keyword evidence="5" id="KW-1185">Reference proteome</keyword>
<accession>A0A4Q1BBL5</accession>
<name>A0A4Q1BBL5_TREME</name>
<dbReference type="VEuPathDB" id="FungiDB:TREMEDRAFT_59732"/>
<feature type="compositionally biased region" description="Low complexity" evidence="1">
    <location>
        <begin position="155"/>
        <end position="167"/>
    </location>
</feature>
<feature type="compositionally biased region" description="Gly residues" evidence="1">
    <location>
        <begin position="579"/>
        <end position="590"/>
    </location>
</feature>
<dbReference type="EMBL" id="SDIL01000106">
    <property type="protein sequence ID" value="RXK36159.1"/>
    <property type="molecule type" value="Genomic_DNA"/>
</dbReference>
<feature type="region of interest" description="Disordered" evidence="1">
    <location>
        <begin position="104"/>
        <end position="192"/>
    </location>
</feature>
<dbReference type="AlphaFoldDB" id="A0A4Q1BBL5"/>
<feature type="compositionally biased region" description="Gly residues" evidence="1">
    <location>
        <begin position="145"/>
        <end position="154"/>
    </location>
</feature>
<feature type="transmembrane region" description="Helical" evidence="2">
    <location>
        <begin position="62"/>
        <end position="85"/>
    </location>
</feature>
<feature type="region of interest" description="Disordered" evidence="1">
    <location>
        <begin position="356"/>
        <end position="413"/>
    </location>
</feature>
<feature type="chain" id="PRO_5020851229" description="Transmembrane protein" evidence="3">
    <location>
        <begin position="18"/>
        <end position="647"/>
    </location>
</feature>
<feature type="signal peptide" evidence="3">
    <location>
        <begin position="1"/>
        <end position="17"/>
    </location>
</feature>
<comment type="caution">
    <text evidence="4">The sequence shown here is derived from an EMBL/GenBank/DDBJ whole genome shotgun (WGS) entry which is preliminary data.</text>
</comment>
<dbReference type="Proteomes" id="UP000289152">
    <property type="component" value="Unassembled WGS sequence"/>
</dbReference>
<dbReference type="OrthoDB" id="2804493at2759"/>
<gene>
    <name evidence="4" type="ORF">M231_06564</name>
</gene>
<feature type="compositionally biased region" description="Polar residues" evidence="1">
    <location>
        <begin position="312"/>
        <end position="327"/>
    </location>
</feature>
<feature type="region of interest" description="Disordered" evidence="1">
    <location>
        <begin position="576"/>
        <end position="647"/>
    </location>
</feature>
<feature type="compositionally biased region" description="Low complexity" evidence="1">
    <location>
        <begin position="131"/>
        <end position="144"/>
    </location>
</feature>
<evidence type="ECO:0000256" key="2">
    <source>
        <dbReference type="SAM" id="Phobius"/>
    </source>
</evidence>
<keyword evidence="3" id="KW-0732">Signal</keyword>
<reference evidence="4 5" key="1">
    <citation type="submission" date="2016-06" db="EMBL/GenBank/DDBJ databases">
        <title>Evolution of pathogenesis and genome organization in the Tremellales.</title>
        <authorList>
            <person name="Cuomo C."/>
            <person name="Litvintseva A."/>
            <person name="Heitman J."/>
            <person name="Chen Y."/>
            <person name="Sun S."/>
            <person name="Springer D."/>
            <person name="Dromer F."/>
            <person name="Young S."/>
            <person name="Zeng Q."/>
            <person name="Chapman S."/>
            <person name="Gujja S."/>
            <person name="Saif S."/>
            <person name="Birren B."/>
        </authorList>
    </citation>
    <scope>NUCLEOTIDE SEQUENCE [LARGE SCALE GENOMIC DNA]</scope>
    <source>
        <strain evidence="4 5">ATCC 28783</strain>
    </source>
</reference>
<evidence type="ECO:0000313" key="4">
    <source>
        <dbReference type="EMBL" id="RXK36159.1"/>
    </source>
</evidence>
<feature type="compositionally biased region" description="Polar residues" evidence="1">
    <location>
        <begin position="283"/>
        <end position="295"/>
    </location>
</feature>
<keyword evidence="2" id="KW-1133">Transmembrane helix</keyword>
<protein>
    <recommendedName>
        <fullName evidence="6">Transmembrane protein</fullName>
    </recommendedName>
</protein>
<feature type="compositionally biased region" description="Basic and acidic residues" evidence="1">
    <location>
        <begin position="592"/>
        <end position="602"/>
    </location>
</feature>
<dbReference type="STRING" id="5217.A0A4Q1BBL5"/>
<feature type="region of interest" description="Disordered" evidence="1">
    <location>
        <begin position="312"/>
        <end position="338"/>
    </location>
</feature>
<dbReference type="InParanoid" id="A0A4Q1BBL5"/>
<feature type="compositionally biased region" description="Polar residues" evidence="1">
    <location>
        <begin position="104"/>
        <end position="114"/>
    </location>
</feature>
<evidence type="ECO:0008006" key="6">
    <source>
        <dbReference type="Google" id="ProtNLM"/>
    </source>
</evidence>
<organism evidence="4 5">
    <name type="scientific">Tremella mesenterica</name>
    <name type="common">Jelly fungus</name>
    <dbReference type="NCBI Taxonomy" id="5217"/>
    <lineage>
        <taxon>Eukaryota</taxon>
        <taxon>Fungi</taxon>
        <taxon>Dikarya</taxon>
        <taxon>Basidiomycota</taxon>
        <taxon>Agaricomycotina</taxon>
        <taxon>Tremellomycetes</taxon>
        <taxon>Tremellales</taxon>
        <taxon>Tremellaceae</taxon>
        <taxon>Tremella</taxon>
    </lineage>
</organism>
<feature type="compositionally biased region" description="Polar residues" evidence="1">
    <location>
        <begin position="489"/>
        <end position="499"/>
    </location>
</feature>
<keyword evidence="2" id="KW-0812">Transmembrane</keyword>
<evidence type="ECO:0000256" key="1">
    <source>
        <dbReference type="SAM" id="MobiDB-lite"/>
    </source>
</evidence>
<proteinExistence type="predicted"/>